<dbReference type="PANTHER" id="PTHR43639">
    <property type="entry name" value="OXIDOREDUCTASE, SHORT-CHAIN DEHYDROGENASE/REDUCTASE FAMILY (AFU_ORTHOLOGUE AFUA_5G02870)"/>
    <property type="match status" value="1"/>
</dbReference>
<dbReference type="CDD" id="cd05233">
    <property type="entry name" value="SDR_c"/>
    <property type="match status" value="1"/>
</dbReference>
<dbReference type="Pfam" id="PF13561">
    <property type="entry name" value="adh_short_C2"/>
    <property type="match status" value="1"/>
</dbReference>
<dbReference type="InterPro" id="IPR036291">
    <property type="entry name" value="NAD(P)-bd_dom_sf"/>
</dbReference>
<dbReference type="SUPFAM" id="SSF51735">
    <property type="entry name" value="NAD(P)-binding Rossmann-fold domains"/>
    <property type="match status" value="1"/>
</dbReference>
<dbReference type="GO" id="GO:0016491">
    <property type="term" value="F:oxidoreductase activity"/>
    <property type="evidence" value="ECO:0007669"/>
    <property type="project" value="UniProtKB-KW"/>
</dbReference>
<dbReference type="Proteomes" id="UP000632125">
    <property type="component" value="Unassembled WGS sequence"/>
</dbReference>
<dbReference type="PRINTS" id="PR00081">
    <property type="entry name" value="GDHRDH"/>
</dbReference>
<dbReference type="PANTHER" id="PTHR43639:SF1">
    <property type="entry name" value="SHORT-CHAIN DEHYDROGENASE_REDUCTASE FAMILY PROTEIN"/>
    <property type="match status" value="1"/>
</dbReference>
<comment type="similarity">
    <text evidence="1">Belongs to the short-chain dehydrogenases/reductases (SDR) family.</text>
</comment>
<evidence type="ECO:0000256" key="2">
    <source>
        <dbReference type="ARBA" id="ARBA00023002"/>
    </source>
</evidence>
<protein>
    <submittedName>
        <fullName evidence="3">SDR family oxidoreductase</fullName>
    </submittedName>
</protein>
<dbReference type="InterPro" id="IPR002347">
    <property type="entry name" value="SDR_fam"/>
</dbReference>
<evidence type="ECO:0000313" key="3">
    <source>
        <dbReference type="EMBL" id="MBD2869913.1"/>
    </source>
</evidence>
<comment type="caution">
    <text evidence="3">The sequence shown here is derived from an EMBL/GenBank/DDBJ whole genome shotgun (WGS) entry which is preliminary data.</text>
</comment>
<evidence type="ECO:0000313" key="4">
    <source>
        <dbReference type="Proteomes" id="UP000632125"/>
    </source>
</evidence>
<proteinExistence type="inferred from homology"/>
<name>A0A927H6T7_9BACL</name>
<organism evidence="3 4">
    <name type="scientific">Paenibacillus arenilitoris</name>
    <dbReference type="NCBI Taxonomy" id="2772299"/>
    <lineage>
        <taxon>Bacteria</taxon>
        <taxon>Bacillati</taxon>
        <taxon>Bacillota</taxon>
        <taxon>Bacilli</taxon>
        <taxon>Bacillales</taxon>
        <taxon>Paenibacillaceae</taxon>
        <taxon>Paenibacillus</taxon>
    </lineage>
</organism>
<accession>A0A927H6T7</accession>
<dbReference type="Gene3D" id="3.40.50.720">
    <property type="entry name" value="NAD(P)-binding Rossmann-like Domain"/>
    <property type="match status" value="1"/>
</dbReference>
<dbReference type="AlphaFoldDB" id="A0A927H6T7"/>
<dbReference type="EMBL" id="JACXIY010000017">
    <property type="protein sequence ID" value="MBD2869913.1"/>
    <property type="molecule type" value="Genomic_DNA"/>
</dbReference>
<reference evidence="3" key="1">
    <citation type="submission" date="2020-09" db="EMBL/GenBank/DDBJ databases">
        <title>A novel bacterium of genus Paenibacillus, isolated from South China Sea.</title>
        <authorList>
            <person name="Huang H."/>
            <person name="Mo K."/>
            <person name="Hu Y."/>
        </authorList>
    </citation>
    <scope>NUCLEOTIDE SEQUENCE</scope>
    <source>
        <strain evidence="3">IB182493</strain>
    </source>
</reference>
<sequence>MKLQNKVVFVTDADNEVGKSVVKRLSEEGASLILNSGSGGGALAGELADIREAGRQALVVNVDLSSGEEVADMLAAAEEALGSVDVLVHNQALVRKASVETCEEALFLESLKINAKTAFFCTRAVGRQMQRKQAGSIIYVSSIHAEKPTGSSFAFSVSKGAVKMLAKEAALVLGRSGVRVNTIELGPLDGREDGELFGSDFSTLYRDYEYKVPNASLGTSDDLAELVLFLSTDGSRYVNGSDIRLDGGFLLHYMNHKMKRP</sequence>
<keyword evidence="4" id="KW-1185">Reference proteome</keyword>
<gene>
    <name evidence="3" type="ORF">IDH41_15085</name>
</gene>
<keyword evidence="2" id="KW-0560">Oxidoreductase</keyword>
<dbReference type="RefSeq" id="WP_190862410.1">
    <property type="nucleotide sequence ID" value="NZ_JACXIY010000017.1"/>
</dbReference>
<evidence type="ECO:0000256" key="1">
    <source>
        <dbReference type="ARBA" id="ARBA00006484"/>
    </source>
</evidence>